<evidence type="ECO:0000313" key="1">
    <source>
        <dbReference type="EMBL" id="GLB41318.1"/>
    </source>
</evidence>
<dbReference type="AlphaFoldDB" id="A0A9P3UQ46"/>
<dbReference type="EMBL" id="BRPK01000009">
    <property type="protein sequence ID" value="GLB41318.1"/>
    <property type="molecule type" value="Genomic_DNA"/>
</dbReference>
<accession>A0A9P3UQ46</accession>
<protein>
    <submittedName>
        <fullName evidence="1">Uncharacterized protein</fullName>
    </submittedName>
</protein>
<evidence type="ECO:0000313" key="2">
    <source>
        <dbReference type="Proteomes" id="UP001063166"/>
    </source>
</evidence>
<keyword evidence="2" id="KW-1185">Reference proteome</keyword>
<comment type="caution">
    <text evidence="1">The sequence shown here is derived from an EMBL/GenBank/DDBJ whole genome shotgun (WGS) entry which is preliminary data.</text>
</comment>
<proteinExistence type="predicted"/>
<name>A0A9P3UQ46_LYOSH</name>
<gene>
    <name evidence="1" type="ORF">LshimejAT787_0905330</name>
</gene>
<reference evidence="1" key="1">
    <citation type="submission" date="2022-07" db="EMBL/GenBank/DDBJ databases">
        <title>The genome of Lyophyllum shimeji provides insight into the initial evolution of ectomycorrhizal fungal genome.</title>
        <authorList>
            <person name="Kobayashi Y."/>
            <person name="Shibata T."/>
            <person name="Hirakawa H."/>
            <person name="Shigenobu S."/>
            <person name="Nishiyama T."/>
            <person name="Yamada A."/>
            <person name="Hasebe M."/>
            <person name="Kawaguchi M."/>
        </authorList>
    </citation>
    <scope>NUCLEOTIDE SEQUENCE</scope>
    <source>
        <strain evidence="1">AT787</strain>
    </source>
</reference>
<organism evidence="1 2">
    <name type="scientific">Lyophyllum shimeji</name>
    <name type="common">Hon-shimeji</name>
    <name type="synonym">Tricholoma shimeji</name>
    <dbReference type="NCBI Taxonomy" id="47721"/>
    <lineage>
        <taxon>Eukaryota</taxon>
        <taxon>Fungi</taxon>
        <taxon>Dikarya</taxon>
        <taxon>Basidiomycota</taxon>
        <taxon>Agaricomycotina</taxon>
        <taxon>Agaricomycetes</taxon>
        <taxon>Agaricomycetidae</taxon>
        <taxon>Agaricales</taxon>
        <taxon>Tricholomatineae</taxon>
        <taxon>Lyophyllaceae</taxon>
        <taxon>Lyophyllum</taxon>
    </lineage>
</organism>
<sequence>MEGSFPEGNAHHPDAGPRGVSGVHLRFLSSDLKLDGVLPSAISDLPSRRTWRLTLDDSACAIALTLVFPLT</sequence>
<dbReference type="Proteomes" id="UP001063166">
    <property type="component" value="Unassembled WGS sequence"/>
</dbReference>